<reference evidence="1 3" key="1">
    <citation type="submission" date="2015-01" db="EMBL/GenBank/DDBJ databases">
        <title>Genome of Flavobacterium hibernum DSM 12611.</title>
        <authorList>
            <person name="Stropko S.J."/>
            <person name="Pipes S.E."/>
            <person name="Newman J.D."/>
        </authorList>
    </citation>
    <scope>NUCLEOTIDE SEQUENCE [LARGE SCALE GENOMIC DNA]</scope>
    <source>
        <strain evidence="1 3">DSM 12611</strain>
    </source>
</reference>
<dbReference type="Proteomes" id="UP000032061">
    <property type="component" value="Unassembled WGS sequence"/>
</dbReference>
<dbReference type="Proteomes" id="UP000198302">
    <property type="component" value="Unassembled WGS sequence"/>
</dbReference>
<keyword evidence="4" id="KW-1185">Reference proteome</keyword>
<dbReference type="STRING" id="37752.IW18_16460"/>
<proteinExistence type="predicted"/>
<dbReference type="EMBL" id="MUGX01000034">
    <property type="protein sequence ID" value="OXA84284.1"/>
    <property type="molecule type" value="Genomic_DNA"/>
</dbReference>
<comment type="caution">
    <text evidence="1">The sequence shown here is derived from an EMBL/GenBank/DDBJ whole genome shotgun (WGS) entry which is preliminary data.</text>
</comment>
<evidence type="ECO:0000313" key="3">
    <source>
        <dbReference type="Proteomes" id="UP000032061"/>
    </source>
</evidence>
<dbReference type="EMBL" id="JPRK01000013">
    <property type="protein sequence ID" value="KIO51840.1"/>
    <property type="molecule type" value="Genomic_DNA"/>
</dbReference>
<reference evidence="2 4" key="2">
    <citation type="submission" date="2016-11" db="EMBL/GenBank/DDBJ databases">
        <title>Whole genomes of Flavobacteriaceae.</title>
        <authorList>
            <person name="Stine C."/>
            <person name="Li C."/>
            <person name="Tadesse D."/>
        </authorList>
    </citation>
    <scope>NUCLEOTIDE SEQUENCE [LARGE SCALE GENOMIC DNA]</scope>
    <source>
        <strain evidence="2 4">ATCC 51468</strain>
    </source>
</reference>
<gene>
    <name evidence="2" type="ORF">B0A73_20620</name>
    <name evidence="1" type="ORF">IW18_16460</name>
</gene>
<accession>A0A0D0EKE0</accession>
<dbReference type="AlphaFoldDB" id="A0A0D0EKE0"/>
<name>A0A0D0EKE0_9FLAO</name>
<evidence type="ECO:0000313" key="2">
    <source>
        <dbReference type="EMBL" id="OXA84284.1"/>
    </source>
</evidence>
<protein>
    <submittedName>
        <fullName evidence="1">Uncharacterized protein</fullName>
    </submittedName>
</protein>
<evidence type="ECO:0000313" key="1">
    <source>
        <dbReference type="EMBL" id="KIO51840.1"/>
    </source>
</evidence>
<evidence type="ECO:0000313" key="4">
    <source>
        <dbReference type="Proteomes" id="UP000198302"/>
    </source>
</evidence>
<sequence length="275" mass="32421">MNIWKRNKVINSLASARNKFLNAKNIFYYYKHTTQNIMTKNIILFSLLLFTSIFTNCKGQENLTAKSLGEESLRLEDFDFNTKLSTLLPESSKSKKYHGYYEVKNELIEVDTVSEITYDGNKKVRIDYRQRSYSSRDTMAKFCEFEFNAINLATDLNGKIILIHAMMDKTDLKQSKDLIAILDKKYGKSKKSENTFFANNFDIYTWHLKDRIIRYSLVFDKEENVVYLEVDENNKKIDRIDTKNEHFKGYFYIIKAEDKDKVFGKDKSGDLVYLE</sequence>
<organism evidence="1 3">
    <name type="scientific">Flavobacterium hibernum</name>
    <dbReference type="NCBI Taxonomy" id="37752"/>
    <lineage>
        <taxon>Bacteria</taxon>
        <taxon>Pseudomonadati</taxon>
        <taxon>Bacteroidota</taxon>
        <taxon>Flavobacteriia</taxon>
        <taxon>Flavobacteriales</taxon>
        <taxon>Flavobacteriaceae</taxon>
        <taxon>Flavobacterium</taxon>
    </lineage>
</organism>